<dbReference type="InterPro" id="IPR036397">
    <property type="entry name" value="RNaseH_sf"/>
</dbReference>
<dbReference type="OrthoDB" id="9790530at2"/>
<reference evidence="2 3" key="1">
    <citation type="submission" date="2014-02" db="EMBL/GenBank/DDBJ databases">
        <title>Draft genome sequence of Lysinibacillus manganicus DSM 26584T.</title>
        <authorList>
            <person name="Zhang F."/>
            <person name="Wang G."/>
            <person name="Zhang L."/>
        </authorList>
    </citation>
    <scope>NUCLEOTIDE SEQUENCE [LARGE SCALE GENOMIC DNA]</scope>
    <source>
        <strain evidence="2 3">DSM 26584</strain>
    </source>
</reference>
<dbReference type="SUPFAM" id="SSF53098">
    <property type="entry name" value="Ribonuclease H-like"/>
    <property type="match status" value="1"/>
</dbReference>
<dbReference type="PANTHER" id="PTHR38462:SF1">
    <property type="entry name" value="YPRB RIBONUCLEASE H-LIKE DOMAIN-CONTAINING PROTEIN"/>
    <property type="match status" value="1"/>
</dbReference>
<dbReference type="SUPFAM" id="SSF48452">
    <property type="entry name" value="TPR-like"/>
    <property type="match status" value="1"/>
</dbReference>
<keyword evidence="2" id="KW-0378">Hydrolase</keyword>
<keyword evidence="2" id="KW-0269">Exonuclease</keyword>
<accession>A0A0A3I3Y2</accession>
<sequence length="415" mass="48188">MSYENKILQLKKMLGSKKEKVVEKPTFVKPPKPSYLENWVKCGLNVIENDFGVVFKREVMYSNDYKHGLYELGSLYDAIDKWENHRISHPFSLSFDDDILFFDTETTGLKGVGTHIFLIGVLEAKTDGFLLTQYVLADPSNEAAFLFESKFWQTQKTIITYNGKSFDWPQVETRWTLHRNTLPKLTNHKQIDLLHSSKRIWKNNLEKMKLTTVEEEKLGFHRKGDIPGFLAPIIYADALKSGQADTLIKVLYHNEWDLLSLVTLYIHSTNLLIETRVEEAATTLTNVGKWYGDLKHKGESERFLSKVTEHFEGPETGLAYYYLAIEQKRNGQFVEAAIHFEYAIPHLDIKKQIKAYEQLAIVYEHQLKTFEKAIRCALDGLKLIENATCFNASQKIKLIEQWEKRIQRLENKIIS</sequence>
<name>A0A0A3I3Y2_9BACL</name>
<dbReference type="STRING" id="1384049.CD29_05285"/>
<proteinExistence type="predicted"/>
<dbReference type="Proteomes" id="UP000030416">
    <property type="component" value="Unassembled WGS sequence"/>
</dbReference>
<keyword evidence="2" id="KW-0540">Nuclease</keyword>
<evidence type="ECO:0000313" key="3">
    <source>
        <dbReference type="Proteomes" id="UP000030416"/>
    </source>
</evidence>
<dbReference type="RefSeq" id="WP_036184064.1">
    <property type="nucleotide sequence ID" value="NZ_AVDA01000005.1"/>
</dbReference>
<comment type="caution">
    <text evidence="2">The sequence shown here is derived from an EMBL/GenBank/DDBJ whole genome shotgun (WGS) entry which is preliminary data.</text>
</comment>
<dbReference type="EMBL" id="JPVN01000005">
    <property type="protein sequence ID" value="KGR79511.1"/>
    <property type="molecule type" value="Genomic_DNA"/>
</dbReference>
<dbReference type="InterPro" id="IPR038720">
    <property type="entry name" value="YprB_RNase_H-like_dom"/>
</dbReference>
<dbReference type="eggNOG" id="COG3359">
    <property type="taxonomic scope" value="Bacteria"/>
</dbReference>
<keyword evidence="3" id="KW-1185">Reference proteome</keyword>
<dbReference type="InterPro" id="IPR012337">
    <property type="entry name" value="RNaseH-like_sf"/>
</dbReference>
<evidence type="ECO:0000259" key="1">
    <source>
        <dbReference type="Pfam" id="PF13482"/>
    </source>
</evidence>
<dbReference type="GO" id="GO:0003676">
    <property type="term" value="F:nucleic acid binding"/>
    <property type="evidence" value="ECO:0007669"/>
    <property type="project" value="InterPro"/>
</dbReference>
<evidence type="ECO:0000313" key="2">
    <source>
        <dbReference type="EMBL" id="KGR79511.1"/>
    </source>
</evidence>
<feature type="domain" description="YprB ribonuclease H-like" evidence="1">
    <location>
        <begin position="100"/>
        <end position="267"/>
    </location>
</feature>
<dbReference type="GO" id="GO:0004527">
    <property type="term" value="F:exonuclease activity"/>
    <property type="evidence" value="ECO:0007669"/>
    <property type="project" value="UniProtKB-KW"/>
</dbReference>
<dbReference type="Pfam" id="PF13482">
    <property type="entry name" value="RNase_H_2"/>
    <property type="match status" value="1"/>
</dbReference>
<dbReference type="InterPro" id="IPR011990">
    <property type="entry name" value="TPR-like_helical_dom_sf"/>
</dbReference>
<protein>
    <submittedName>
        <fullName evidence="2">Exonuclease</fullName>
    </submittedName>
</protein>
<dbReference type="Gene3D" id="3.30.420.10">
    <property type="entry name" value="Ribonuclease H-like superfamily/Ribonuclease H"/>
    <property type="match status" value="1"/>
</dbReference>
<dbReference type="PANTHER" id="PTHR38462">
    <property type="entry name" value="EXONUCLEASE-LIKE PROTEIN"/>
    <property type="match status" value="1"/>
</dbReference>
<dbReference type="AlphaFoldDB" id="A0A0A3I3Y2"/>
<organism evidence="2 3">
    <name type="scientific">Ureibacillus manganicus DSM 26584</name>
    <dbReference type="NCBI Taxonomy" id="1384049"/>
    <lineage>
        <taxon>Bacteria</taxon>
        <taxon>Bacillati</taxon>
        <taxon>Bacillota</taxon>
        <taxon>Bacilli</taxon>
        <taxon>Bacillales</taxon>
        <taxon>Caryophanaceae</taxon>
        <taxon>Ureibacillus</taxon>
    </lineage>
</organism>
<dbReference type="Gene3D" id="1.25.40.10">
    <property type="entry name" value="Tetratricopeptide repeat domain"/>
    <property type="match status" value="1"/>
</dbReference>
<gene>
    <name evidence="2" type="ORF">CD29_05285</name>
</gene>